<evidence type="ECO:0000256" key="7">
    <source>
        <dbReference type="ARBA" id="ARBA00023180"/>
    </source>
</evidence>
<dbReference type="PANTHER" id="PTHR33365">
    <property type="entry name" value="YALI0B05434P"/>
    <property type="match status" value="1"/>
</dbReference>
<sequence>MTSSQKDKTSSDADSESDFLIPDSTITRPPRRWPWVCSTAFLAVLCVGLTARILTFQRKASTAWRTSDFPAARGVIEYHDVQFYGNGEFDENGTFVVTHKSPIDYVGPPSPEVDQAWADLTGERDFLISEEEARELWGADIDVHWHRRKKGYSVGLDVFHTLHCLDNLRRFYYPEYYTLDPKHHEAHVRHRAHCIDQIRQYIMCAGDMTAYGTRWFENPGRNYADSDVVHTCRNFDKLREWTRNRYHAGGGLHLPDVTVWEHWKPEKVEYQPGSK</sequence>
<feature type="region of interest" description="Disordered" evidence="9">
    <location>
        <begin position="1"/>
        <end position="23"/>
    </location>
</feature>
<dbReference type="Pfam" id="PF11807">
    <property type="entry name" value="UstYa"/>
    <property type="match status" value="1"/>
</dbReference>
<keyword evidence="7" id="KW-0325">Glycoprotein</keyword>
<dbReference type="GO" id="GO:0016020">
    <property type="term" value="C:membrane"/>
    <property type="evidence" value="ECO:0007669"/>
    <property type="project" value="UniProtKB-SubCell"/>
</dbReference>
<proteinExistence type="inferred from homology"/>
<feature type="transmembrane region" description="Helical" evidence="10">
    <location>
        <begin position="33"/>
        <end position="55"/>
    </location>
</feature>
<evidence type="ECO:0000313" key="11">
    <source>
        <dbReference type="EMBL" id="KAK4206800.1"/>
    </source>
</evidence>
<evidence type="ECO:0000256" key="8">
    <source>
        <dbReference type="ARBA" id="ARBA00035112"/>
    </source>
</evidence>
<keyword evidence="4 10" id="KW-1133">Transmembrane helix</keyword>
<evidence type="ECO:0000256" key="2">
    <source>
        <dbReference type="ARBA" id="ARBA00004685"/>
    </source>
</evidence>
<comment type="caution">
    <text evidence="11">The sequence shown here is derived from an EMBL/GenBank/DDBJ whole genome shotgun (WGS) entry which is preliminary data.</text>
</comment>
<keyword evidence="6 10" id="KW-0472">Membrane</keyword>
<dbReference type="Proteomes" id="UP001301769">
    <property type="component" value="Unassembled WGS sequence"/>
</dbReference>
<dbReference type="InterPro" id="IPR021765">
    <property type="entry name" value="UstYa-like"/>
</dbReference>
<feature type="compositionally biased region" description="Basic and acidic residues" evidence="9">
    <location>
        <begin position="1"/>
        <end position="11"/>
    </location>
</feature>
<evidence type="ECO:0000256" key="5">
    <source>
        <dbReference type="ARBA" id="ARBA00023026"/>
    </source>
</evidence>
<dbReference type="AlphaFoldDB" id="A0AAN7B3E8"/>
<keyword evidence="5" id="KW-0843">Virulence</keyword>
<evidence type="ECO:0000313" key="12">
    <source>
        <dbReference type="Proteomes" id="UP001301769"/>
    </source>
</evidence>
<reference evidence="11" key="1">
    <citation type="journal article" date="2023" name="Mol. Phylogenet. Evol.">
        <title>Genome-scale phylogeny and comparative genomics of the fungal order Sordariales.</title>
        <authorList>
            <person name="Hensen N."/>
            <person name="Bonometti L."/>
            <person name="Westerberg I."/>
            <person name="Brannstrom I.O."/>
            <person name="Guillou S."/>
            <person name="Cros-Aarteil S."/>
            <person name="Calhoun S."/>
            <person name="Haridas S."/>
            <person name="Kuo A."/>
            <person name="Mondo S."/>
            <person name="Pangilinan J."/>
            <person name="Riley R."/>
            <person name="LaButti K."/>
            <person name="Andreopoulos B."/>
            <person name="Lipzen A."/>
            <person name="Chen C."/>
            <person name="Yan M."/>
            <person name="Daum C."/>
            <person name="Ng V."/>
            <person name="Clum A."/>
            <person name="Steindorff A."/>
            <person name="Ohm R.A."/>
            <person name="Martin F."/>
            <person name="Silar P."/>
            <person name="Natvig D.O."/>
            <person name="Lalanne C."/>
            <person name="Gautier V."/>
            <person name="Ament-Velasquez S.L."/>
            <person name="Kruys A."/>
            <person name="Hutchinson M.I."/>
            <person name="Powell A.J."/>
            <person name="Barry K."/>
            <person name="Miller A.N."/>
            <person name="Grigoriev I.V."/>
            <person name="Debuchy R."/>
            <person name="Gladieux P."/>
            <person name="Hiltunen Thoren M."/>
            <person name="Johannesson H."/>
        </authorList>
    </citation>
    <scope>NUCLEOTIDE SEQUENCE</scope>
    <source>
        <strain evidence="11">PSN293</strain>
    </source>
</reference>
<evidence type="ECO:0000256" key="1">
    <source>
        <dbReference type="ARBA" id="ARBA00004167"/>
    </source>
</evidence>
<comment type="similarity">
    <text evidence="8">Belongs to the ustYa family.</text>
</comment>
<gene>
    <name evidence="11" type="ORF">QBC37DRAFT_457499</name>
</gene>
<reference evidence="11" key="2">
    <citation type="submission" date="2023-05" db="EMBL/GenBank/DDBJ databases">
        <authorList>
            <consortium name="Lawrence Berkeley National Laboratory"/>
            <person name="Steindorff A."/>
            <person name="Hensen N."/>
            <person name="Bonometti L."/>
            <person name="Westerberg I."/>
            <person name="Brannstrom I.O."/>
            <person name="Guillou S."/>
            <person name="Cros-Aarteil S."/>
            <person name="Calhoun S."/>
            <person name="Haridas S."/>
            <person name="Kuo A."/>
            <person name="Mondo S."/>
            <person name="Pangilinan J."/>
            <person name="Riley R."/>
            <person name="Labutti K."/>
            <person name="Andreopoulos B."/>
            <person name="Lipzen A."/>
            <person name="Chen C."/>
            <person name="Yanf M."/>
            <person name="Daum C."/>
            <person name="Ng V."/>
            <person name="Clum A."/>
            <person name="Ohm R."/>
            <person name="Martin F."/>
            <person name="Silar P."/>
            <person name="Natvig D."/>
            <person name="Lalanne C."/>
            <person name="Gautier V."/>
            <person name="Ament-Velasquez S.L."/>
            <person name="Kruys A."/>
            <person name="Hutchinson M.I."/>
            <person name="Powell A.J."/>
            <person name="Barry K."/>
            <person name="Miller A.N."/>
            <person name="Grigoriev I.V."/>
            <person name="Debuchy R."/>
            <person name="Gladieux P."/>
            <person name="Thoren M.H."/>
            <person name="Johannesson H."/>
        </authorList>
    </citation>
    <scope>NUCLEOTIDE SEQUENCE</scope>
    <source>
        <strain evidence="11">PSN293</strain>
    </source>
</reference>
<organism evidence="11 12">
    <name type="scientific">Rhypophila decipiens</name>
    <dbReference type="NCBI Taxonomy" id="261697"/>
    <lineage>
        <taxon>Eukaryota</taxon>
        <taxon>Fungi</taxon>
        <taxon>Dikarya</taxon>
        <taxon>Ascomycota</taxon>
        <taxon>Pezizomycotina</taxon>
        <taxon>Sordariomycetes</taxon>
        <taxon>Sordariomycetidae</taxon>
        <taxon>Sordariales</taxon>
        <taxon>Naviculisporaceae</taxon>
        <taxon>Rhypophila</taxon>
    </lineage>
</organism>
<comment type="pathway">
    <text evidence="2">Mycotoxin biosynthesis.</text>
</comment>
<protein>
    <recommendedName>
        <fullName evidence="13">Tat pathway signal sequence</fullName>
    </recommendedName>
</protein>
<evidence type="ECO:0000256" key="6">
    <source>
        <dbReference type="ARBA" id="ARBA00023136"/>
    </source>
</evidence>
<accession>A0AAN7B3E8</accession>
<keyword evidence="12" id="KW-1185">Reference proteome</keyword>
<evidence type="ECO:0000256" key="9">
    <source>
        <dbReference type="SAM" id="MobiDB-lite"/>
    </source>
</evidence>
<dbReference type="EMBL" id="MU858350">
    <property type="protein sequence ID" value="KAK4206800.1"/>
    <property type="molecule type" value="Genomic_DNA"/>
</dbReference>
<evidence type="ECO:0008006" key="13">
    <source>
        <dbReference type="Google" id="ProtNLM"/>
    </source>
</evidence>
<dbReference type="PANTHER" id="PTHR33365:SF4">
    <property type="entry name" value="CYCLOCHLOROTINE BIOSYNTHESIS PROTEIN O"/>
    <property type="match status" value="1"/>
</dbReference>
<dbReference type="GO" id="GO:0043386">
    <property type="term" value="P:mycotoxin biosynthetic process"/>
    <property type="evidence" value="ECO:0007669"/>
    <property type="project" value="InterPro"/>
</dbReference>
<evidence type="ECO:0000256" key="10">
    <source>
        <dbReference type="SAM" id="Phobius"/>
    </source>
</evidence>
<evidence type="ECO:0000256" key="4">
    <source>
        <dbReference type="ARBA" id="ARBA00022989"/>
    </source>
</evidence>
<keyword evidence="3 10" id="KW-0812">Transmembrane</keyword>
<evidence type="ECO:0000256" key="3">
    <source>
        <dbReference type="ARBA" id="ARBA00022692"/>
    </source>
</evidence>
<name>A0AAN7B3E8_9PEZI</name>
<comment type="subcellular location">
    <subcellularLocation>
        <location evidence="1">Membrane</location>
        <topology evidence="1">Single-pass membrane protein</topology>
    </subcellularLocation>
</comment>